<dbReference type="AlphaFoldDB" id="A0A975PHD9"/>
<keyword evidence="3" id="KW-1185">Reference proteome</keyword>
<proteinExistence type="predicted"/>
<feature type="compositionally biased region" description="Acidic residues" evidence="1">
    <location>
        <begin position="93"/>
        <end position="105"/>
    </location>
</feature>
<gene>
    <name evidence="2" type="ORF">KBB96_10105</name>
</gene>
<evidence type="ECO:0000256" key="1">
    <source>
        <dbReference type="SAM" id="MobiDB-lite"/>
    </source>
</evidence>
<reference evidence="2" key="1">
    <citation type="submission" date="2021-04" db="EMBL/GenBank/DDBJ databases">
        <title>Luteolibacter sp. 32A isolated from the skin of an Anderson's salamander (Ambystoma andersonii).</title>
        <authorList>
            <person name="Spergser J."/>
            <person name="Busse H.-J."/>
        </authorList>
    </citation>
    <scope>NUCLEOTIDE SEQUENCE</scope>
    <source>
        <strain evidence="2">32A</strain>
    </source>
</reference>
<evidence type="ECO:0000313" key="3">
    <source>
        <dbReference type="Proteomes" id="UP000676169"/>
    </source>
</evidence>
<sequence>MGPLLHAGCLSSHQRRAADGMRAANRILNPKDKTMSPIDPAKEVPEKQPTGMAPPYVDEDPNEALVEEGLDVAEDEAREAAADDFEANARLSDEEDLAGEEDFEDEKPSSLPPEVAALHEEGDPEEEASAD</sequence>
<feature type="compositionally biased region" description="Basic and acidic residues" evidence="1">
    <location>
        <begin position="29"/>
        <end position="46"/>
    </location>
</feature>
<feature type="compositionally biased region" description="Acidic residues" evidence="1">
    <location>
        <begin position="122"/>
        <end position="131"/>
    </location>
</feature>
<dbReference type="RefSeq" id="WP_211634574.1">
    <property type="nucleotide sequence ID" value="NZ_CP073100.1"/>
</dbReference>
<organism evidence="2 3">
    <name type="scientific">Luteolibacter ambystomatis</name>
    <dbReference type="NCBI Taxonomy" id="2824561"/>
    <lineage>
        <taxon>Bacteria</taxon>
        <taxon>Pseudomonadati</taxon>
        <taxon>Verrucomicrobiota</taxon>
        <taxon>Verrucomicrobiia</taxon>
        <taxon>Verrucomicrobiales</taxon>
        <taxon>Verrucomicrobiaceae</taxon>
        <taxon>Luteolibacter</taxon>
    </lineage>
</organism>
<feature type="compositionally biased region" description="Acidic residues" evidence="1">
    <location>
        <begin position="74"/>
        <end position="86"/>
    </location>
</feature>
<name>A0A975PHD9_9BACT</name>
<protein>
    <submittedName>
        <fullName evidence="2">Uncharacterized protein</fullName>
    </submittedName>
</protein>
<accession>A0A975PHD9</accession>
<dbReference type="KEGG" id="lamb:KBB96_10105"/>
<evidence type="ECO:0000313" key="2">
    <source>
        <dbReference type="EMBL" id="QUE53232.1"/>
    </source>
</evidence>
<dbReference type="Proteomes" id="UP000676169">
    <property type="component" value="Chromosome"/>
</dbReference>
<feature type="region of interest" description="Disordered" evidence="1">
    <location>
        <begin position="74"/>
        <end position="131"/>
    </location>
</feature>
<dbReference type="EMBL" id="CP073100">
    <property type="protein sequence ID" value="QUE53232.1"/>
    <property type="molecule type" value="Genomic_DNA"/>
</dbReference>
<feature type="region of interest" description="Disordered" evidence="1">
    <location>
        <begin position="1"/>
        <end position="60"/>
    </location>
</feature>